<dbReference type="EMBL" id="JBHSVR010000001">
    <property type="protein sequence ID" value="MFC6631905.1"/>
    <property type="molecule type" value="Genomic_DNA"/>
</dbReference>
<evidence type="ECO:0000313" key="3">
    <source>
        <dbReference type="EMBL" id="MFC6631905.1"/>
    </source>
</evidence>
<dbReference type="RefSeq" id="WP_193194902.1">
    <property type="nucleotide sequence ID" value="NZ_JACZFR010000069.1"/>
</dbReference>
<name>A0ABW1YIQ9_9GAMM</name>
<dbReference type="PANTHER" id="PTHR36508:SF1">
    <property type="entry name" value="PROTEIN SLYX"/>
    <property type="match status" value="1"/>
</dbReference>
<accession>A0ABW1YIQ9</accession>
<proteinExistence type="inferred from homology"/>
<feature type="coiled-coil region" evidence="2">
    <location>
        <begin position="5"/>
        <end position="60"/>
    </location>
</feature>
<sequence>MEQRLADLIARVEELESRQAFQEDTIAQLNDVIAAQDADIRALKARLRELGDKYQDLSFELQGDKGTDEKPPHY</sequence>
<dbReference type="Proteomes" id="UP001596425">
    <property type="component" value="Unassembled WGS sequence"/>
</dbReference>
<keyword evidence="2" id="KW-0175">Coiled coil</keyword>
<comment type="similarity">
    <text evidence="1">Belongs to the SlyX family.</text>
</comment>
<comment type="caution">
    <text evidence="3">The sequence shown here is derived from an EMBL/GenBank/DDBJ whole genome shotgun (WGS) entry which is preliminary data.</text>
</comment>
<protein>
    <recommendedName>
        <fullName evidence="1">Protein SlyX homolog</fullName>
    </recommendedName>
</protein>
<dbReference type="Pfam" id="PF04102">
    <property type="entry name" value="SlyX"/>
    <property type="match status" value="1"/>
</dbReference>
<reference evidence="4" key="1">
    <citation type="journal article" date="2019" name="Int. J. Syst. Evol. Microbiol.">
        <title>The Global Catalogue of Microorganisms (GCM) 10K type strain sequencing project: providing services to taxonomists for standard genome sequencing and annotation.</title>
        <authorList>
            <consortium name="The Broad Institute Genomics Platform"/>
            <consortium name="The Broad Institute Genome Sequencing Center for Infectious Disease"/>
            <person name="Wu L."/>
            <person name="Ma J."/>
        </authorList>
    </citation>
    <scope>NUCLEOTIDE SEQUENCE [LARGE SCALE GENOMIC DNA]</scope>
    <source>
        <strain evidence="4">CGMCC 1.13718</strain>
    </source>
</reference>
<dbReference type="HAMAP" id="MF_00715">
    <property type="entry name" value="SlyX"/>
    <property type="match status" value="1"/>
</dbReference>
<evidence type="ECO:0000256" key="2">
    <source>
        <dbReference type="SAM" id="Coils"/>
    </source>
</evidence>
<organism evidence="3 4">
    <name type="scientific">Microbulbifer taiwanensis</name>
    <dbReference type="NCBI Taxonomy" id="986746"/>
    <lineage>
        <taxon>Bacteria</taxon>
        <taxon>Pseudomonadati</taxon>
        <taxon>Pseudomonadota</taxon>
        <taxon>Gammaproteobacteria</taxon>
        <taxon>Cellvibrionales</taxon>
        <taxon>Microbulbiferaceae</taxon>
        <taxon>Microbulbifer</taxon>
    </lineage>
</organism>
<dbReference type="PANTHER" id="PTHR36508">
    <property type="entry name" value="PROTEIN SLYX"/>
    <property type="match status" value="1"/>
</dbReference>
<evidence type="ECO:0000256" key="1">
    <source>
        <dbReference type="HAMAP-Rule" id="MF_00715"/>
    </source>
</evidence>
<keyword evidence="4" id="KW-1185">Reference proteome</keyword>
<evidence type="ECO:0000313" key="4">
    <source>
        <dbReference type="Proteomes" id="UP001596425"/>
    </source>
</evidence>
<dbReference type="InterPro" id="IPR007236">
    <property type="entry name" value="SlyX"/>
</dbReference>
<gene>
    <name evidence="1" type="primary">slyX</name>
    <name evidence="3" type="ORF">ACFQBM_01360</name>
</gene>
<dbReference type="Gene3D" id="1.20.5.300">
    <property type="match status" value="1"/>
</dbReference>